<comment type="catalytic activity">
    <reaction evidence="11">
        <text>NAD(+) + (deoxyribonucleotide)n-3'-hydroxyl + 5'-phospho-(deoxyribonucleotide)m = (deoxyribonucleotide)n+m + AMP + beta-nicotinamide D-nucleotide.</text>
        <dbReference type="EC" id="6.5.1.2"/>
    </reaction>
</comment>
<comment type="cofactor">
    <cofactor evidence="1">
        <name>Mg(2+)</name>
        <dbReference type="ChEBI" id="CHEBI:18420"/>
    </cofactor>
</comment>
<dbReference type="SUPFAM" id="SSF52113">
    <property type="entry name" value="BRCT domain"/>
    <property type="match status" value="1"/>
</dbReference>
<dbReference type="InterPro" id="IPR001679">
    <property type="entry name" value="DNA_ligase"/>
</dbReference>
<dbReference type="InterPro" id="IPR033136">
    <property type="entry name" value="DNA_ligase_CS"/>
</dbReference>
<dbReference type="HAMAP" id="MF_01588">
    <property type="entry name" value="DNA_ligase_A"/>
    <property type="match status" value="1"/>
</dbReference>
<dbReference type="Pfam" id="PF03119">
    <property type="entry name" value="DNA_ligase_ZBD"/>
    <property type="match status" value="1"/>
</dbReference>
<keyword evidence="6" id="KW-0227">DNA damage</keyword>
<evidence type="ECO:0000256" key="2">
    <source>
        <dbReference type="ARBA" id="ARBA00012722"/>
    </source>
</evidence>
<gene>
    <name evidence="13" type="ORF">UFOPK4442_00267</name>
</gene>
<dbReference type="PIRSF" id="PIRSF001604">
    <property type="entry name" value="LigA"/>
    <property type="match status" value="1"/>
</dbReference>
<dbReference type="Gene3D" id="3.40.50.10190">
    <property type="entry name" value="BRCT domain"/>
    <property type="match status" value="1"/>
</dbReference>
<keyword evidence="4" id="KW-0235">DNA replication</keyword>
<dbReference type="Pfam" id="PF00533">
    <property type="entry name" value="BRCT"/>
    <property type="match status" value="1"/>
</dbReference>
<dbReference type="EMBL" id="CAFBSA010000027">
    <property type="protein sequence ID" value="CAB5144608.1"/>
    <property type="molecule type" value="Genomic_DNA"/>
</dbReference>
<evidence type="ECO:0000256" key="4">
    <source>
        <dbReference type="ARBA" id="ARBA00022705"/>
    </source>
</evidence>
<dbReference type="InterPro" id="IPR001357">
    <property type="entry name" value="BRCT_dom"/>
</dbReference>
<keyword evidence="7" id="KW-0862">Zinc</keyword>
<dbReference type="FunFam" id="2.40.50.140:FF:000012">
    <property type="entry name" value="DNA ligase"/>
    <property type="match status" value="1"/>
</dbReference>
<evidence type="ECO:0000256" key="9">
    <source>
        <dbReference type="ARBA" id="ARBA00023027"/>
    </source>
</evidence>
<keyword evidence="10" id="KW-0234">DNA repair</keyword>
<dbReference type="GO" id="GO:0003911">
    <property type="term" value="F:DNA ligase (NAD+) activity"/>
    <property type="evidence" value="ECO:0007669"/>
    <property type="project" value="UniProtKB-EC"/>
</dbReference>
<keyword evidence="3" id="KW-0436">Ligase</keyword>
<dbReference type="SUPFAM" id="SSF56091">
    <property type="entry name" value="DNA ligase/mRNA capping enzyme, catalytic domain"/>
    <property type="match status" value="1"/>
</dbReference>
<accession>A0A6J7W4Q4</accession>
<dbReference type="InterPro" id="IPR012340">
    <property type="entry name" value="NA-bd_OB-fold"/>
</dbReference>
<dbReference type="InterPro" id="IPR018239">
    <property type="entry name" value="DNA_ligase_AS"/>
</dbReference>
<dbReference type="FunFam" id="3.30.470.30:FF:000001">
    <property type="entry name" value="DNA ligase"/>
    <property type="match status" value="1"/>
</dbReference>
<dbReference type="PROSITE" id="PS01055">
    <property type="entry name" value="DNA_LIGASE_N1"/>
    <property type="match status" value="1"/>
</dbReference>
<evidence type="ECO:0000256" key="10">
    <source>
        <dbReference type="ARBA" id="ARBA00023204"/>
    </source>
</evidence>
<dbReference type="EC" id="6.5.1.2" evidence="2"/>
<feature type="domain" description="BRCT" evidence="12">
    <location>
        <begin position="599"/>
        <end position="680"/>
    </location>
</feature>
<dbReference type="Pfam" id="PF12826">
    <property type="entry name" value="HHH_2"/>
    <property type="match status" value="1"/>
</dbReference>
<evidence type="ECO:0000256" key="11">
    <source>
        <dbReference type="ARBA" id="ARBA00034005"/>
    </source>
</evidence>
<dbReference type="Pfam" id="PF01653">
    <property type="entry name" value="DNA_ligase_aden"/>
    <property type="match status" value="1"/>
</dbReference>
<evidence type="ECO:0000256" key="7">
    <source>
        <dbReference type="ARBA" id="ARBA00022833"/>
    </source>
</evidence>
<dbReference type="InterPro" id="IPR041663">
    <property type="entry name" value="DisA/LigA_HHH"/>
</dbReference>
<dbReference type="FunFam" id="1.10.150.20:FF:000006">
    <property type="entry name" value="DNA ligase"/>
    <property type="match status" value="1"/>
</dbReference>
<evidence type="ECO:0000259" key="12">
    <source>
        <dbReference type="PROSITE" id="PS50172"/>
    </source>
</evidence>
<dbReference type="InterPro" id="IPR010994">
    <property type="entry name" value="RuvA_2-like"/>
</dbReference>
<evidence type="ECO:0000256" key="6">
    <source>
        <dbReference type="ARBA" id="ARBA00022763"/>
    </source>
</evidence>
<dbReference type="FunFam" id="3.40.50.10190:FF:000054">
    <property type="entry name" value="DNA ligase"/>
    <property type="match status" value="1"/>
</dbReference>
<evidence type="ECO:0000256" key="8">
    <source>
        <dbReference type="ARBA" id="ARBA00022842"/>
    </source>
</evidence>
<dbReference type="GO" id="GO:0046872">
    <property type="term" value="F:metal ion binding"/>
    <property type="evidence" value="ECO:0007669"/>
    <property type="project" value="UniProtKB-KW"/>
</dbReference>
<dbReference type="GO" id="GO:0006281">
    <property type="term" value="P:DNA repair"/>
    <property type="evidence" value="ECO:0007669"/>
    <property type="project" value="UniProtKB-KW"/>
</dbReference>
<dbReference type="CDD" id="cd17748">
    <property type="entry name" value="BRCT_DNA_ligase_like"/>
    <property type="match status" value="1"/>
</dbReference>
<dbReference type="PANTHER" id="PTHR23389:SF9">
    <property type="entry name" value="DNA LIGASE"/>
    <property type="match status" value="1"/>
</dbReference>
<dbReference type="AlphaFoldDB" id="A0A6J7W4Q4"/>
<dbReference type="GO" id="GO:0005829">
    <property type="term" value="C:cytosol"/>
    <property type="evidence" value="ECO:0007669"/>
    <property type="project" value="TreeGrafter"/>
</dbReference>
<dbReference type="SUPFAM" id="SSF47781">
    <property type="entry name" value="RuvA domain 2-like"/>
    <property type="match status" value="1"/>
</dbReference>
<dbReference type="Gene3D" id="6.20.10.30">
    <property type="match status" value="1"/>
</dbReference>
<keyword evidence="5" id="KW-0479">Metal-binding</keyword>
<dbReference type="InterPro" id="IPR036420">
    <property type="entry name" value="BRCT_dom_sf"/>
</dbReference>
<dbReference type="GO" id="GO:0006260">
    <property type="term" value="P:DNA replication"/>
    <property type="evidence" value="ECO:0007669"/>
    <property type="project" value="UniProtKB-KW"/>
</dbReference>
<dbReference type="Gene3D" id="1.10.287.610">
    <property type="entry name" value="Helix hairpin bin"/>
    <property type="match status" value="1"/>
</dbReference>
<dbReference type="SUPFAM" id="SSF50249">
    <property type="entry name" value="Nucleic acid-binding proteins"/>
    <property type="match status" value="1"/>
</dbReference>
<evidence type="ECO:0000313" key="13">
    <source>
        <dbReference type="EMBL" id="CAB5144608.1"/>
    </source>
</evidence>
<dbReference type="NCBIfam" id="TIGR00575">
    <property type="entry name" value="dnlj"/>
    <property type="match status" value="1"/>
</dbReference>
<proteinExistence type="inferred from homology"/>
<dbReference type="NCBIfam" id="NF005932">
    <property type="entry name" value="PRK07956.1"/>
    <property type="match status" value="1"/>
</dbReference>
<dbReference type="InterPro" id="IPR013839">
    <property type="entry name" value="DNAligase_adenylation"/>
</dbReference>
<evidence type="ECO:0000256" key="3">
    <source>
        <dbReference type="ARBA" id="ARBA00022598"/>
    </source>
</evidence>
<protein>
    <recommendedName>
        <fullName evidence="2">DNA ligase (NAD(+))</fullName>
        <ecNumber evidence="2">6.5.1.2</ecNumber>
    </recommendedName>
</protein>
<dbReference type="InterPro" id="IPR013840">
    <property type="entry name" value="DNAligase_N"/>
</dbReference>
<dbReference type="InterPro" id="IPR004150">
    <property type="entry name" value="NAD_DNA_ligase_OB"/>
</dbReference>
<dbReference type="SMART" id="SM00532">
    <property type="entry name" value="LIGANc"/>
    <property type="match status" value="1"/>
</dbReference>
<keyword evidence="8" id="KW-0460">Magnesium</keyword>
<reference evidence="13" key="1">
    <citation type="submission" date="2020-05" db="EMBL/GenBank/DDBJ databases">
        <authorList>
            <person name="Chiriac C."/>
            <person name="Salcher M."/>
            <person name="Ghai R."/>
            <person name="Kavagutti S V."/>
        </authorList>
    </citation>
    <scope>NUCLEOTIDE SEQUENCE</scope>
</reference>
<dbReference type="PROSITE" id="PS01056">
    <property type="entry name" value="DNA_LIGASE_N2"/>
    <property type="match status" value="1"/>
</dbReference>
<sequence>MSDLKSTQIRHKIQELSETIKDHQFKYYVLDDPAITDAEFDKLWKELVSLEAKYPQYKLADSPTSDVGGGFATHFQQHDHIEKMMSLDNVFDNDELDTWFDRIEKTGAKNTWLCEVKVDGLAINLLYEKGKLTRALTRGNGTTGEDVTLNIKTIKSVPTELKGNNLPDLLEVRGEVFFPIKAFDDLNDSLEEAGKARFANPRNAAAGSLRQKDPKVSANRPLDVVVHGIGAANGISFDQQSAAYDLLKGWGLPTSNRFKVVKSRKEVVAFIQEYEKHRHDVEHEIDGVVIKVNEISIQNDLGFTSRAPKWAIAFKYPPEEVTTKLLDIKVSVGRTGRVTPFAFMEPVKVAGSTVTNATLHNQEEIIRKGILIGDTVLIRKAGDVIPEVLGPVIDKRTGSEKAFVMPTLCPDCGSKLRAITQGDVDIRCPNNQSCPAQLVERLFYIGSRSALDIDVLGYEAAAALLADGLVKDEGDLFSLTEKHLAKSQFFLKKDGTLGAIAERFIVGLETAKTRPLWRVLVALSIRHVGPTSAQALANKFGSIEKIRSASIDELANVEGVGAVIAESISEWFDEKWHQKIIEKWEKSGVALVDQKPANNLKQTLNGLTIVVTGSLADFTRDGATEAILLRGGKASSSVSSKTDFVVAGDAAGSKLQKAEELGIPVLDEAGFKLLLEKGKG</sequence>
<dbReference type="SMART" id="SM00292">
    <property type="entry name" value="BRCT"/>
    <property type="match status" value="1"/>
</dbReference>
<dbReference type="PROSITE" id="PS50172">
    <property type="entry name" value="BRCT"/>
    <property type="match status" value="1"/>
</dbReference>
<dbReference type="InterPro" id="IPR004149">
    <property type="entry name" value="Znf_DNAligase_C4"/>
</dbReference>
<organism evidence="13">
    <name type="scientific">freshwater metagenome</name>
    <dbReference type="NCBI Taxonomy" id="449393"/>
    <lineage>
        <taxon>unclassified sequences</taxon>
        <taxon>metagenomes</taxon>
        <taxon>ecological metagenomes</taxon>
    </lineage>
</organism>
<evidence type="ECO:0000256" key="1">
    <source>
        <dbReference type="ARBA" id="ARBA00001946"/>
    </source>
</evidence>
<evidence type="ECO:0000256" key="5">
    <source>
        <dbReference type="ARBA" id="ARBA00022723"/>
    </source>
</evidence>
<dbReference type="Gene3D" id="3.30.470.30">
    <property type="entry name" value="DNA ligase/mRNA capping enzyme"/>
    <property type="match status" value="1"/>
</dbReference>
<dbReference type="PANTHER" id="PTHR23389">
    <property type="entry name" value="CHROMOSOME TRANSMISSION FIDELITY FACTOR 18"/>
    <property type="match status" value="1"/>
</dbReference>
<name>A0A6J7W4Q4_9ZZZZ</name>
<keyword evidence="9" id="KW-0520">NAD</keyword>
<dbReference type="CDD" id="cd00114">
    <property type="entry name" value="LIGANc"/>
    <property type="match status" value="1"/>
</dbReference>
<dbReference type="Pfam" id="PF03120">
    <property type="entry name" value="OB_DNA_ligase"/>
    <property type="match status" value="1"/>
</dbReference>
<dbReference type="Gene3D" id="1.10.150.20">
    <property type="entry name" value="5' to 3' exonuclease, C-terminal subdomain"/>
    <property type="match status" value="1"/>
</dbReference>
<dbReference type="Gene3D" id="2.40.50.140">
    <property type="entry name" value="Nucleic acid-binding proteins"/>
    <property type="match status" value="1"/>
</dbReference>